<dbReference type="Pfam" id="PF26593">
    <property type="entry name" value="TraC-like"/>
    <property type="match status" value="1"/>
</dbReference>
<evidence type="ECO:0000259" key="1">
    <source>
        <dbReference type="Pfam" id="PF26593"/>
    </source>
</evidence>
<name>A0A2G9ZLB5_9BACT</name>
<evidence type="ECO:0000313" key="2">
    <source>
        <dbReference type="EMBL" id="PIP33965.1"/>
    </source>
</evidence>
<dbReference type="InterPro" id="IPR058596">
    <property type="entry name" value="TraC-like_dom"/>
</dbReference>
<sequence>MKSTAVKSKKKFSSTQEHLDINEIKEGVLVMRDGTLRAVLLVSSINFALKSEEEQNAIIGAYVSFINNLDFPFQIAIQSRELNIDGYLDKMRQKAKEQTNDLLKVQTNEYIRFVQEFITAAKIMNKRFYVTVMYNPLSDKQKHFFSRLLEIFKPVGIFQLKEDRFYKRKSELDRRVANVSSGLASIGLNAVQLDTQGLIELFYTSYNPDTSQNQPLADVKELRLAE</sequence>
<proteinExistence type="predicted"/>
<feature type="domain" description="TraC-like" evidence="1">
    <location>
        <begin position="27"/>
        <end position="206"/>
    </location>
</feature>
<gene>
    <name evidence="2" type="ORF">COX22_01595</name>
</gene>
<dbReference type="EMBL" id="PCSD01000032">
    <property type="protein sequence ID" value="PIP33965.1"/>
    <property type="molecule type" value="Genomic_DNA"/>
</dbReference>
<comment type="caution">
    <text evidence="2">The sequence shown here is derived from an EMBL/GenBank/DDBJ whole genome shotgun (WGS) entry which is preliminary data.</text>
</comment>
<evidence type="ECO:0000313" key="3">
    <source>
        <dbReference type="Proteomes" id="UP000230729"/>
    </source>
</evidence>
<dbReference type="AlphaFoldDB" id="A0A2G9ZLB5"/>
<organism evidence="2 3">
    <name type="scientific">Candidatus Falkowbacteria bacterium CG23_combo_of_CG06-09_8_20_14_all_49_15</name>
    <dbReference type="NCBI Taxonomy" id="1974572"/>
    <lineage>
        <taxon>Bacteria</taxon>
        <taxon>Candidatus Falkowiibacteriota</taxon>
    </lineage>
</organism>
<accession>A0A2G9ZLB5</accession>
<protein>
    <recommendedName>
        <fullName evidence="1">TraC-like domain-containing protein</fullName>
    </recommendedName>
</protein>
<dbReference type="Proteomes" id="UP000230729">
    <property type="component" value="Unassembled WGS sequence"/>
</dbReference>
<reference evidence="2 3" key="1">
    <citation type="submission" date="2017-09" db="EMBL/GenBank/DDBJ databases">
        <title>Depth-based differentiation of microbial function through sediment-hosted aquifers and enrichment of novel symbionts in the deep terrestrial subsurface.</title>
        <authorList>
            <person name="Probst A.J."/>
            <person name="Ladd B."/>
            <person name="Jarett J.K."/>
            <person name="Geller-Mcgrath D.E."/>
            <person name="Sieber C.M."/>
            <person name="Emerson J.B."/>
            <person name="Anantharaman K."/>
            <person name="Thomas B.C."/>
            <person name="Malmstrom R."/>
            <person name="Stieglmeier M."/>
            <person name="Klingl A."/>
            <person name="Woyke T."/>
            <person name="Ryan C.M."/>
            <person name="Banfield J.F."/>
        </authorList>
    </citation>
    <scope>NUCLEOTIDE SEQUENCE [LARGE SCALE GENOMIC DNA]</scope>
    <source>
        <strain evidence="2">CG23_combo_of_CG06-09_8_20_14_all_49_15</strain>
    </source>
</reference>